<evidence type="ECO:0000313" key="3">
    <source>
        <dbReference type="EMBL" id="ACR78885.1"/>
    </source>
</evidence>
<gene>
    <name evidence="3" type="ordered locus">Kole_0159</name>
</gene>
<dbReference type="Gene3D" id="3.30.9.10">
    <property type="entry name" value="D-Amino Acid Oxidase, subunit A, domain 2"/>
    <property type="match status" value="1"/>
</dbReference>
<dbReference type="Pfam" id="PF01266">
    <property type="entry name" value="DAO"/>
    <property type="match status" value="1"/>
</dbReference>
<name>C5CIF1_KOSOT</name>
<dbReference type="eggNOG" id="COG0579">
    <property type="taxonomic scope" value="Bacteria"/>
</dbReference>
<dbReference type="PANTHER" id="PTHR42720">
    <property type="entry name" value="GLYCEROL-3-PHOSPHATE DEHYDROGENASE"/>
    <property type="match status" value="1"/>
</dbReference>
<dbReference type="Gene3D" id="1.10.10.1100">
    <property type="entry name" value="BFD-like [2Fe-2S]-binding domain"/>
    <property type="match status" value="1"/>
</dbReference>
<feature type="domain" description="FAD dependent oxidoreductase" evidence="1">
    <location>
        <begin position="3"/>
        <end position="357"/>
    </location>
</feature>
<dbReference type="SUPFAM" id="SSF51905">
    <property type="entry name" value="FAD/NAD(P)-binding domain"/>
    <property type="match status" value="1"/>
</dbReference>
<feature type="domain" description="BFD-like [2Fe-2S]-binding" evidence="2">
    <location>
        <begin position="404"/>
        <end position="456"/>
    </location>
</feature>
<dbReference type="InterPro" id="IPR041854">
    <property type="entry name" value="BFD-like_2Fe2S-bd_dom_sf"/>
</dbReference>
<dbReference type="CDD" id="cd19946">
    <property type="entry name" value="GlpA-like_Fer2_BFD-like"/>
    <property type="match status" value="1"/>
</dbReference>
<evidence type="ECO:0000259" key="2">
    <source>
        <dbReference type="Pfam" id="PF04324"/>
    </source>
</evidence>
<dbReference type="InterPro" id="IPR007419">
    <property type="entry name" value="BFD-like_2Fe2S-bd_dom"/>
</dbReference>
<dbReference type="EMBL" id="CP001634">
    <property type="protein sequence ID" value="ACR78885.1"/>
    <property type="molecule type" value="Genomic_DNA"/>
</dbReference>
<dbReference type="InterPro" id="IPR052745">
    <property type="entry name" value="G3P_Oxidase/Oxidoreductase"/>
</dbReference>
<dbReference type="OrthoDB" id="9801699at2"/>
<dbReference type="InterPro" id="IPR006076">
    <property type="entry name" value="FAD-dep_OxRdtase"/>
</dbReference>
<dbReference type="KEGG" id="kol:Kole_0159"/>
<evidence type="ECO:0000259" key="1">
    <source>
        <dbReference type="Pfam" id="PF01266"/>
    </source>
</evidence>
<reference evidence="3 4" key="2">
    <citation type="journal article" date="2011" name="J. Bacteriol.">
        <title>Genome Sequence of Kosmotoga olearia Strain TBF 19.5.1, a Thermophilic Bacterium with a Wide Growth Temperature Range, Isolated from the Troll B Oil Platform in the North Sea.</title>
        <authorList>
            <person name="Swithers K.S."/>
            <person name="Dipippo J.L."/>
            <person name="Bruce D.C."/>
            <person name="Detter C."/>
            <person name="Tapia R."/>
            <person name="Han S."/>
            <person name="Goodwin L.A."/>
            <person name="Han J."/>
            <person name="Woyke T."/>
            <person name="Pitluck S."/>
            <person name="Pennacchio L."/>
            <person name="Nolan M."/>
            <person name="Mikhailova N."/>
            <person name="Land M.L."/>
            <person name="Nesbo C.L."/>
            <person name="Gogarten J.P."/>
            <person name="Noll K.M."/>
        </authorList>
    </citation>
    <scope>NUCLEOTIDE SEQUENCE [LARGE SCALE GENOMIC DNA]</scope>
    <source>
        <strain evidence="4">ATCC BAA-1733 / DSM 21960 / TBF 19.5.1</strain>
    </source>
</reference>
<dbReference type="RefSeq" id="WP_012744673.1">
    <property type="nucleotide sequence ID" value="NC_012785.1"/>
</dbReference>
<proteinExistence type="predicted"/>
<dbReference type="Proteomes" id="UP000002382">
    <property type="component" value="Chromosome"/>
</dbReference>
<dbReference type="STRING" id="521045.Kole_0159"/>
<accession>C5CIF1</accession>
<dbReference type="SUPFAM" id="SSF54373">
    <property type="entry name" value="FAD-linked reductases, C-terminal domain"/>
    <property type="match status" value="1"/>
</dbReference>
<sequence length="481" mass="52910">MRFAIIGGGVIGSLIAWKLSKYDVDVVLIEKKSDFGQGVTKANSAILHGGYDDPPGSLRARFCVLGNQMYRTLSHELGFEIKWTGSIVLARDTNEEIEKLKELMKKGEENGVKGLQIIDRNEIEKIQPGIAEDYKYALYCPTAGVTEPWEIAINAADGAALNGATLIRGDGVVGGEIINGSIKTLKLSSGKTIRVDVVINAAGLYYEHVANLFGARTPKVFLRKGQYILLDKIVGTRVEKIIFPLPNEKGKGKLVVPTVDGGVLLGPTSEDLPGFSPEDVSTTLDGIKEVMEAGEQLMPGLAKREWVIKSFAGLRPETKEKDFFIQRSEELRNFITVGAIRSPGLTAAPAIAKYVVEEIIHEEMGLALTGKTVIKYPEKKTRVKEKDFNELAEEISREPLLGKIICHCNQVSEKEIVEAIRDGATTIDGIKFRTRAGFGRCQGGFCGWKIARILARELNIDISEVLQNEDESWLVREKVRP</sequence>
<dbReference type="HOGENOM" id="CLU_024775_3_1_0"/>
<dbReference type="AlphaFoldDB" id="C5CIF1"/>
<dbReference type="InterPro" id="IPR036188">
    <property type="entry name" value="FAD/NAD-bd_sf"/>
</dbReference>
<dbReference type="Pfam" id="PF04324">
    <property type="entry name" value="Fer2_BFD"/>
    <property type="match status" value="1"/>
</dbReference>
<dbReference type="eggNOG" id="COG1251">
    <property type="taxonomic scope" value="Bacteria"/>
</dbReference>
<dbReference type="Gene3D" id="3.50.50.60">
    <property type="entry name" value="FAD/NAD(P)-binding domain"/>
    <property type="match status" value="1"/>
</dbReference>
<reference evidence="3 4" key="1">
    <citation type="submission" date="2009-06" db="EMBL/GenBank/DDBJ databases">
        <title>Complete sequence of Thermotogales bacterium TBF 19.5.1.</title>
        <authorList>
            <consortium name="US DOE Joint Genome Institute"/>
            <person name="Lucas S."/>
            <person name="Copeland A."/>
            <person name="Lapidus A."/>
            <person name="Glavina del Rio T."/>
            <person name="Tice H."/>
            <person name="Bruce D."/>
            <person name="Goodwin L."/>
            <person name="Pitluck S."/>
            <person name="Chertkov O."/>
            <person name="Brettin T."/>
            <person name="Detter J.C."/>
            <person name="Han C."/>
            <person name="Schmutz J."/>
            <person name="Larimer F."/>
            <person name="Land M."/>
            <person name="Hauser L."/>
            <person name="Kyrpides N."/>
            <person name="Ovchinnikova G."/>
            <person name="Noll K."/>
        </authorList>
    </citation>
    <scope>NUCLEOTIDE SEQUENCE [LARGE SCALE GENOMIC DNA]</scope>
    <source>
        <strain evidence="4">ATCC BAA-1733 / DSM 21960 / TBF 19.5.1</strain>
    </source>
</reference>
<keyword evidence="4" id="KW-1185">Reference proteome</keyword>
<dbReference type="PANTHER" id="PTHR42720:SF1">
    <property type="entry name" value="GLYCEROL 3-PHOSPHATE OXIDASE"/>
    <property type="match status" value="1"/>
</dbReference>
<organism evidence="3 4">
    <name type="scientific">Kosmotoga olearia (strain ATCC BAA-1733 / DSM 21960 / TBF 19.5.1)</name>
    <dbReference type="NCBI Taxonomy" id="521045"/>
    <lineage>
        <taxon>Bacteria</taxon>
        <taxon>Thermotogati</taxon>
        <taxon>Thermotogota</taxon>
        <taxon>Thermotogae</taxon>
        <taxon>Kosmotogales</taxon>
        <taxon>Kosmotogaceae</taxon>
        <taxon>Kosmotoga</taxon>
    </lineage>
</organism>
<evidence type="ECO:0000313" key="4">
    <source>
        <dbReference type="Proteomes" id="UP000002382"/>
    </source>
</evidence>
<protein>
    <submittedName>
        <fullName evidence="3">FAD dependent oxidoreductase</fullName>
    </submittedName>
</protein>